<evidence type="ECO:0000256" key="1">
    <source>
        <dbReference type="ARBA" id="ARBA00004496"/>
    </source>
</evidence>
<dbReference type="GO" id="GO:0004826">
    <property type="term" value="F:phenylalanine-tRNA ligase activity"/>
    <property type="evidence" value="ECO:0007669"/>
    <property type="project" value="UniProtKB-UniRule"/>
</dbReference>
<dbReference type="GO" id="GO:0005524">
    <property type="term" value="F:ATP binding"/>
    <property type="evidence" value="ECO:0007669"/>
    <property type="project" value="UniProtKB-UniRule"/>
</dbReference>
<dbReference type="NCBIfam" id="TIGR00468">
    <property type="entry name" value="pheS"/>
    <property type="match status" value="1"/>
</dbReference>
<dbReference type="GO" id="GO:0005737">
    <property type="term" value="C:cytoplasm"/>
    <property type="evidence" value="ECO:0007669"/>
    <property type="project" value="UniProtKB-SubCell"/>
</dbReference>
<dbReference type="InterPro" id="IPR002319">
    <property type="entry name" value="Phenylalanyl-tRNA_Synthase"/>
</dbReference>
<proteinExistence type="inferred from homology"/>
<dbReference type="Gene3D" id="3.30.930.10">
    <property type="entry name" value="Bira Bifunctional Protein, Domain 2"/>
    <property type="match status" value="1"/>
</dbReference>
<feature type="domain" description="Aminoacyl-transfer RNA synthetases class-II family profile" evidence="14">
    <location>
        <begin position="115"/>
        <end position="328"/>
    </location>
</feature>
<dbReference type="GO" id="GO:0000049">
    <property type="term" value="F:tRNA binding"/>
    <property type="evidence" value="ECO:0007669"/>
    <property type="project" value="InterPro"/>
</dbReference>
<evidence type="ECO:0000256" key="3">
    <source>
        <dbReference type="ARBA" id="ARBA00011209"/>
    </source>
</evidence>
<evidence type="ECO:0000259" key="14">
    <source>
        <dbReference type="PROSITE" id="PS50862"/>
    </source>
</evidence>
<keyword evidence="10 13" id="KW-0648">Protein biosynthesis</keyword>
<accession>A0A7V3E7K3</accession>
<evidence type="ECO:0000256" key="8">
    <source>
        <dbReference type="ARBA" id="ARBA00022840"/>
    </source>
</evidence>
<dbReference type="PANTHER" id="PTHR11538">
    <property type="entry name" value="PHENYLALANYL-TRNA SYNTHETASE"/>
    <property type="match status" value="1"/>
</dbReference>
<dbReference type="EC" id="6.1.1.20" evidence="13"/>
<dbReference type="AlphaFoldDB" id="A0A7V3E7K3"/>
<evidence type="ECO:0000256" key="2">
    <source>
        <dbReference type="ARBA" id="ARBA00010207"/>
    </source>
</evidence>
<dbReference type="InterPro" id="IPR004529">
    <property type="entry name" value="Phe-tRNA-synth_IIc_asu"/>
</dbReference>
<dbReference type="Pfam" id="PF01409">
    <property type="entry name" value="tRNA-synt_2d"/>
    <property type="match status" value="1"/>
</dbReference>
<dbReference type="CDD" id="cd00496">
    <property type="entry name" value="PheRS_alpha_core"/>
    <property type="match status" value="1"/>
</dbReference>
<dbReference type="SUPFAM" id="SSF46589">
    <property type="entry name" value="tRNA-binding arm"/>
    <property type="match status" value="1"/>
</dbReference>
<evidence type="ECO:0000256" key="9">
    <source>
        <dbReference type="ARBA" id="ARBA00022842"/>
    </source>
</evidence>
<dbReference type="GO" id="GO:0006432">
    <property type="term" value="P:phenylalanyl-tRNA aminoacylation"/>
    <property type="evidence" value="ECO:0007669"/>
    <property type="project" value="UniProtKB-UniRule"/>
</dbReference>
<keyword evidence="5 13" id="KW-0436">Ligase</keyword>
<evidence type="ECO:0000256" key="13">
    <source>
        <dbReference type="HAMAP-Rule" id="MF_00281"/>
    </source>
</evidence>
<dbReference type="InterPro" id="IPR022911">
    <property type="entry name" value="Phe_tRNA_ligase_alpha1_bac"/>
</dbReference>
<keyword evidence="7 13" id="KW-0547">Nucleotide-binding</keyword>
<dbReference type="InterPro" id="IPR006195">
    <property type="entry name" value="aa-tRNA-synth_II"/>
</dbReference>
<evidence type="ECO:0000256" key="7">
    <source>
        <dbReference type="ARBA" id="ARBA00022741"/>
    </source>
</evidence>
<dbReference type="FunFam" id="3.30.930.10:FF:000003">
    <property type="entry name" value="Phenylalanine--tRNA ligase alpha subunit"/>
    <property type="match status" value="1"/>
</dbReference>
<comment type="catalytic activity">
    <reaction evidence="12 13">
        <text>tRNA(Phe) + L-phenylalanine + ATP = L-phenylalanyl-tRNA(Phe) + AMP + diphosphate + H(+)</text>
        <dbReference type="Rhea" id="RHEA:19413"/>
        <dbReference type="Rhea" id="RHEA-COMP:9668"/>
        <dbReference type="Rhea" id="RHEA-COMP:9699"/>
        <dbReference type="ChEBI" id="CHEBI:15378"/>
        <dbReference type="ChEBI" id="CHEBI:30616"/>
        <dbReference type="ChEBI" id="CHEBI:33019"/>
        <dbReference type="ChEBI" id="CHEBI:58095"/>
        <dbReference type="ChEBI" id="CHEBI:78442"/>
        <dbReference type="ChEBI" id="CHEBI:78531"/>
        <dbReference type="ChEBI" id="CHEBI:456215"/>
        <dbReference type="EC" id="6.1.1.20"/>
    </reaction>
</comment>
<dbReference type="SUPFAM" id="SSF55681">
    <property type="entry name" value="Class II aaRS and biotin synthetases"/>
    <property type="match status" value="1"/>
</dbReference>
<evidence type="ECO:0000256" key="10">
    <source>
        <dbReference type="ARBA" id="ARBA00022917"/>
    </source>
</evidence>
<dbReference type="InterPro" id="IPR010978">
    <property type="entry name" value="tRNA-bd_arm"/>
</dbReference>
<evidence type="ECO:0000256" key="5">
    <source>
        <dbReference type="ARBA" id="ARBA00022598"/>
    </source>
</evidence>
<dbReference type="Pfam" id="PF02912">
    <property type="entry name" value="Phe_tRNA-synt_N"/>
    <property type="match status" value="1"/>
</dbReference>
<keyword evidence="6 13" id="KW-0479">Metal-binding</keyword>
<evidence type="ECO:0000256" key="6">
    <source>
        <dbReference type="ARBA" id="ARBA00022723"/>
    </source>
</evidence>
<dbReference type="RefSeq" id="WP_304147046.1">
    <property type="nucleotide sequence ID" value="NZ_JAOAIE010000103.1"/>
</dbReference>
<comment type="cofactor">
    <cofactor evidence="13">
        <name>Mg(2+)</name>
        <dbReference type="ChEBI" id="CHEBI:18420"/>
    </cofactor>
    <text evidence="13">Binds 2 magnesium ions per tetramer.</text>
</comment>
<organism evidence="15">
    <name type="scientific">Ignavibacterium album</name>
    <dbReference type="NCBI Taxonomy" id="591197"/>
    <lineage>
        <taxon>Bacteria</taxon>
        <taxon>Pseudomonadati</taxon>
        <taxon>Ignavibacteriota</taxon>
        <taxon>Ignavibacteria</taxon>
        <taxon>Ignavibacteriales</taxon>
        <taxon>Ignavibacteriaceae</taxon>
        <taxon>Ignavibacterium</taxon>
    </lineage>
</organism>
<keyword evidence="9 13" id="KW-0460">Magnesium</keyword>
<reference evidence="15" key="1">
    <citation type="journal article" date="2020" name="mSystems">
        <title>Genome- and Community-Level Interaction Insights into Carbon Utilization and Element Cycling Functions of Hydrothermarchaeota in Hydrothermal Sediment.</title>
        <authorList>
            <person name="Zhou Z."/>
            <person name="Liu Y."/>
            <person name="Xu W."/>
            <person name="Pan J."/>
            <person name="Luo Z.H."/>
            <person name="Li M."/>
        </authorList>
    </citation>
    <scope>NUCLEOTIDE SEQUENCE [LARGE SCALE GENOMIC DNA]</scope>
    <source>
        <strain evidence="15">SpSt-479</strain>
    </source>
</reference>
<evidence type="ECO:0000256" key="12">
    <source>
        <dbReference type="ARBA" id="ARBA00049255"/>
    </source>
</evidence>
<feature type="binding site" evidence="13">
    <location>
        <position position="252"/>
    </location>
    <ligand>
        <name>Mg(2+)</name>
        <dbReference type="ChEBI" id="CHEBI:18420"/>
        <note>shared with beta subunit</note>
    </ligand>
</feature>
<evidence type="ECO:0000256" key="11">
    <source>
        <dbReference type="ARBA" id="ARBA00023146"/>
    </source>
</evidence>
<keyword evidence="8 13" id="KW-0067">ATP-binding</keyword>
<keyword evidence="11 13" id="KW-0030">Aminoacyl-tRNA synthetase</keyword>
<dbReference type="InterPro" id="IPR045864">
    <property type="entry name" value="aa-tRNA-synth_II/BPL/LPL"/>
</dbReference>
<dbReference type="EMBL" id="DSUJ01000008">
    <property type="protein sequence ID" value="HFI91427.1"/>
    <property type="molecule type" value="Genomic_DNA"/>
</dbReference>
<gene>
    <name evidence="13" type="primary">pheS</name>
    <name evidence="15" type="ORF">ENS31_07845</name>
</gene>
<protein>
    <recommendedName>
        <fullName evidence="13">Phenylalanine--tRNA ligase alpha subunit</fullName>
        <ecNumber evidence="13">6.1.1.20</ecNumber>
    </recommendedName>
    <alternativeName>
        <fullName evidence="13">Phenylalanyl-tRNA synthetase alpha subunit</fullName>
        <shortName evidence="13">PheRS</shortName>
    </alternativeName>
</protein>
<dbReference type="PANTHER" id="PTHR11538:SF41">
    <property type="entry name" value="PHENYLALANINE--TRNA LIGASE, MITOCHONDRIAL"/>
    <property type="match status" value="1"/>
</dbReference>
<evidence type="ECO:0000256" key="4">
    <source>
        <dbReference type="ARBA" id="ARBA00022490"/>
    </source>
</evidence>
<comment type="subunit">
    <text evidence="3 13">Tetramer of two alpha and two beta subunits.</text>
</comment>
<dbReference type="InterPro" id="IPR004188">
    <property type="entry name" value="Phe-tRNA_ligase_II_N"/>
</dbReference>
<dbReference type="PROSITE" id="PS50862">
    <property type="entry name" value="AA_TRNA_LIGASE_II"/>
    <property type="match status" value="1"/>
</dbReference>
<comment type="similarity">
    <text evidence="2 13">Belongs to the class-II aminoacyl-tRNA synthetase family. Phe-tRNA synthetase alpha subunit type 1 subfamily.</text>
</comment>
<comment type="caution">
    <text evidence="15">The sequence shown here is derived from an EMBL/GenBank/DDBJ whole genome shotgun (WGS) entry which is preliminary data.</text>
</comment>
<sequence>MLDEIINQIQNEFEKDIKEADTLKKLEEIRIKYLARNGSVTLLFDKLKEASKEEKPLLGKKLNELRNSITEKFNSKKEHLEKSETASKEFIDLTLPGRTVKLGSKHILTQTLEEIKQIFKSMGFSVFEGPELESDYYNFEALNFPADHPARDMQDTFFINKKFLLRTHTSPVQIRVMESMQPPVRAIMPGRVYRNEAINARSYCTFQQVEGLYVDTDVTFAELKGTLVSFAKQFYGSSLKYRFRPSFFPFTEPSAEMDITCFICNGKGCRICKNSGWLEILGCGMVDPNVFKYVNYDSEKYVGYAFGMGIERIALLKYGINDIRLFFENDLRFLKQF</sequence>
<name>A0A7V3E7K3_9BACT</name>
<comment type="subcellular location">
    <subcellularLocation>
        <location evidence="1 13">Cytoplasm</location>
    </subcellularLocation>
</comment>
<evidence type="ECO:0000313" key="15">
    <source>
        <dbReference type="EMBL" id="HFI91427.1"/>
    </source>
</evidence>
<dbReference type="GO" id="GO:0000287">
    <property type="term" value="F:magnesium ion binding"/>
    <property type="evidence" value="ECO:0007669"/>
    <property type="project" value="UniProtKB-UniRule"/>
</dbReference>
<dbReference type="HAMAP" id="MF_00281">
    <property type="entry name" value="Phe_tRNA_synth_alpha1"/>
    <property type="match status" value="1"/>
</dbReference>
<keyword evidence="4 13" id="KW-0963">Cytoplasm</keyword>